<evidence type="ECO:0008006" key="3">
    <source>
        <dbReference type="Google" id="ProtNLM"/>
    </source>
</evidence>
<dbReference type="Proteomes" id="UP000509568">
    <property type="component" value="Chromosome"/>
</dbReference>
<organism evidence="1 2">
    <name type="scientific">Pseudomonas eucalypticola</name>
    <dbReference type="NCBI Taxonomy" id="2599595"/>
    <lineage>
        <taxon>Bacteria</taxon>
        <taxon>Pseudomonadati</taxon>
        <taxon>Pseudomonadota</taxon>
        <taxon>Gammaproteobacteria</taxon>
        <taxon>Pseudomonadales</taxon>
        <taxon>Pseudomonadaceae</taxon>
        <taxon>Pseudomonas</taxon>
    </lineage>
</organism>
<dbReference type="RefSeq" id="WP_158153857.1">
    <property type="nucleotide sequence ID" value="NZ_CP056030.1"/>
</dbReference>
<gene>
    <name evidence="1" type="ORF">HWQ56_06530</name>
</gene>
<evidence type="ECO:0000313" key="1">
    <source>
        <dbReference type="EMBL" id="QKZ03463.1"/>
    </source>
</evidence>
<name>A0A7D5H470_9PSED</name>
<proteinExistence type="predicted"/>
<dbReference type="AlphaFoldDB" id="A0A7D5H470"/>
<dbReference type="EMBL" id="CP056030">
    <property type="protein sequence ID" value="QKZ03463.1"/>
    <property type="molecule type" value="Genomic_DNA"/>
</dbReference>
<sequence length="75" mass="8575">MNRTDIQLQIHHTIQRQLAAQATEAPCLDLLELFDRLERVFQVHLDPARVLPRVSTINDLSGIIQEMTRHDCASA</sequence>
<reference evidence="1 2" key="1">
    <citation type="submission" date="2020-06" db="EMBL/GenBank/DDBJ databases">
        <title>Pseudomonas eucalypticola sp. nov., an endophyte of Eucalyptus dunnii leaves with biocontrol ability of eucalyptus leaf blight.</title>
        <authorList>
            <person name="Liu Y."/>
            <person name="Song Z."/>
            <person name="Zeng H."/>
            <person name="Lu M."/>
            <person name="Wang X."/>
            <person name="Lian X."/>
            <person name="Zhang Q."/>
        </authorList>
    </citation>
    <scope>NUCLEOTIDE SEQUENCE [LARGE SCALE GENOMIC DNA]</scope>
    <source>
        <strain evidence="1 2">NP-1</strain>
    </source>
</reference>
<keyword evidence="2" id="KW-1185">Reference proteome</keyword>
<protein>
    <recommendedName>
        <fullName evidence="3">Acyl carrier protein</fullName>
    </recommendedName>
</protein>
<dbReference type="KEGG" id="pez:HWQ56_06530"/>
<accession>A0A7D5H470</accession>
<evidence type="ECO:0000313" key="2">
    <source>
        <dbReference type="Proteomes" id="UP000509568"/>
    </source>
</evidence>